<dbReference type="EMBL" id="JAODUO010000070">
    <property type="protein sequence ID" value="KAK2190727.1"/>
    <property type="molecule type" value="Genomic_DNA"/>
</dbReference>
<sequence>MRHNCTTGPRHLGGLGEEVADELQCAQVSRPISHNEVLASQGSTQYYTSWPWTVASATDLAAELNADLHWGKHIQATVARQSEQTLHIRTVSRATLMRKRMSGLVGFMPTEGTLTTNNHLTRRQPNKLLLPHSRSNTPILPLIHPTEEQDRHAHQCRKDQTDDTYGISTDIRANGEKLDCVNRFKYVGAIIADERSKPEILTRIAQITAALAKLKTICNGRNIALSSEIKLVMSIFLYACESWTLTADTERRIQAMEMRCLRKLLGITYKDHISNEERATDIGVCSTLEVEWPVLCCAQLQQQLQEMVFHGFPVEQRRPKKRWEDNIPEWTGMTLGAAEESREEWRELVVICGAPMVHQTIG</sequence>
<dbReference type="PANTHER" id="PTHR47027">
    <property type="entry name" value="REVERSE TRANSCRIPTASE DOMAIN-CONTAINING PROTEIN"/>
    <property type="match status" value="1"/>
</dbReference>
<dbReference type="PANTHER" id="PTHR47027:SF20">
    <property type="entry name" value="REVERSE TRANSCRIPTASE-LIKE PROTEIN WITH RNA-DIRECTED DNA POLYMERASE DOMAIN"/>
    <property type="match status" value="1"/>
</dbReference>
<protein>
    <submittedName>
        <fullName evidence="1">Uncharacterized protein</fullName>
    </submittedName>
</protein>
<evidence type="ECO:0000313" key="2">
    <source>
        <dbReference type="Proteomes" id="UP001209878"/>
    </source>
</evidence>
<dbReference type="AlphaFoldDB" id="A0AAD9P9Z3"/>
<comment type="caution">
    <text evidence="1">The sequence shown here is derived from an EMBL/GenBank/DDBJ whole genome shotgun (WGS) entry which is preliminary data.</text>
</comment>
<gene>
    <name evidence="1" type="ORF">NP493_71g00031</name>
</gene>
<keyword evidence="2" id="KW-1185">Reference proteome</keyword>
<reference evidence="1" key="1">
    <citation type="journal article" date="2023" name="Mol. Biol. Evol.">
        <title>Third-Generation Sequencing Reveals the Adaptive Role of the Epigenome in Three Deep-Sea Polychaetes.</title>
        <authorList>
            <person name="Perez M."/>
            <person name="Aroh O."/>
            <person name="Sun Y."/>
            <person name="Lan Y."/>
            <person name="Juniper S.K."/>
            <person name="Young C.R."/>
            <person name="Angers B."/>
            <person name="Qian P.Y."/>
        </authorList>
    </citation>
    <scope>NUCLEOTIDE SEQUENCE</scope>
    <source>
        <strain evidence="1">R07B-5</strain>
    </source>
</reference>
<dbReference type="Proteomes" id="UP001209878">
    <property type="component" value="Unassembled WGS sequence"/>
</dbReference>
<name>A0AAD9P9Z3_RIDPI</name>
<organism evidence="1 2">
    <name type="scientific">Ridgeia piscesae</name>
    <name type="common">Tubeworm</name>
    <dbReference type="NCBI Taxonomy" id="27915"/>
    <lineage>
        <taxon>Eukaryota</taxon>
        <taxon>Metazoa</taxon>
        <taxon>Spiralia</taxon>
        <taxon>Lophotrochozoa</taxon>
        <taxon>Annelida</taxon>
        <taxon>Polychaeta</taxon>
        <taxon>Sedentaria</taxon>
        <taxon>Canalipalpata</taxon>
        <taxon>Sabellida</taxon>
        <taxon>Siboglinidae</taxon>
        <taxon>Ridgeia</taxon>
    </lineage>
</organism>
<accession>A0AAD9P9Z3</accession>
<evidence type="ECO:0000313" key="1">
    <source>
        <dbReference type="EMBL" id="KAK2190727.1"/>
    </source>
</evidence>
<proteinExistence type="predicted"/>